<evidence type="ECO:0000313" key="2">
    <source>
        <dbReference type="Proteomes" id="UP000001307"/>
    </source>
</evidence>
<gene>
    <name evidence="1" type="ORF">GSOID_T00016273001</name>
</gene>
<name>E4Y282_OIKDI</name>
<dbReference type="InParanoid" id="E4Y282"/>
<dbReference type="EMBL" id="FN653782">
    <property type="protein sequence ID" value="CBY15976.1"/>
    <property type="molecule type" value="Genomic_DNA"/>
</dbReference>
<dbReference type="Proteomes" id="UP000001307">
    <property type="component" value="Unassembled WGS sequence"/>
</dbReference>
<reference evidence="1" key="1">
    <citation type="journal article" date="2010" name="Science">
        <title>Plasticity of animal genome architecture unmasked by rapid evolution of a pelagic tunicate.</title>
        <authorList>
            <person name="Denoeud F."/>
            <person name="Henriet S."/>
            <person name="Mungpakdee S."/>
            <person name="Aury J.M."/>
            <person name="Da Silva C."/>
            <person name="Brinkmann H."/>
            <person name="Mikhaleva J."/>
            <person name="Olsen L.C."/>
            <person name="Jubin C."/>
            <person name="Canestro C."/>
            <person name="Bouquet J.M."/>
            <person name="Danks G."/>
            <person name="Poulain J."/>
            <person name="Campsteijn C."/>
            <person name="Adamski M."/>
            <person name="Cross I."/>
            <person name="Yadetie F."/>
            <person name="Muffato M."/>
            <person name="Louis A."/>
            <person name="Butcher S."/>
            <person name="Tsagkogeorga G."/>
            <person name="Konrad A."/>
            <person name="Singh S."/>
            <person name="Jensen M.F."/>
            <person name="Cong E.H."/>
            <person name="Eikeseth-Otteraa H."/>
            <person name="Noel B."/>
            <person name="Anthouard V."/>
            <person name="Porcel B.M."/>
            <person name="Kachouri-Lafond R."/>
            <person name="Nishino A."/>
            <person name="Ugolini M."/>
            <person name="Chourrout P."/>
            <person name="Nishida H."/>
            <person name="Aasland R."/>
            <person name="Huzurbazar S."/>
            <person name="Westhof E."/>
            <person name="Delsuc F."/>
            <person name="Lehrach H."/>
            <person name="Reinhardt R."/>
            <person name="Weissenbach J."/>
            <person name="Roy S.W."/>
            <person name="Artiguenave F."/>
            <person name="Postlethwait J.H."/>
            <person name="Manak J.R."/>
            <person name="Thompson E.M."/>
            <person name="Jaillon O."/>
            <person name="Du Pasquier L."/>
            <person name="Boudinot P."/>
            <person name="Liberles D.A."/>
            <person name="Volff J.N."/>
            <person name="Philippe H."/>
            <person name="Lenhard B."/>
            <person name="Roest Crollius H."/>
            <person name="Wincker P."/>
            <person name="Chourrout D."/>
        </authorList>
    </citation>
    <scope>NUCLEOTIDE SEQUENCE [LARGE SCALE GENOMIC DNA]</scope>
</reference>
<protein>
    <submittedName>
        <fullName evidence="1">Uncharacterized protein</fullName>
    </submittedName>
</protein>
<evidence type="ECO:0000313" key="1">
    <source>
        <dbReference type="EMBL" id="CBY15976.1"/>
    </source>
</evidence>
<organism evidence="1">
    <name type="scientific">Oikopleura dioica</name>
    <name type="common">Tunicate</name>
    <dbReference type="NCBI Taxonomy" id="34765"/>
    <lineage>
        <taxon>Eukaryota</taxon>
        <taxon>Metazoa</taxon>
        <taxon>Chordata</taxon>
        <taxon>Tunicata</taxon>
        <taxon>Appendicularia</taxon>
        <taxon>Copelata</taxon>
        <taxon>Oikopleuridae</taxon>
        <taxon>Oikopleura</taxon>
    </lineage>
</organism>
<feature type="non-terminal residue" evidence="1">
    <location>
        <position position="1"/>
    </location>
</feature>
<proteinExistence type="predicted"/>
<accession>E4Y282</accession>
<sequence length="15" mass="1860">SLCIVISYLIKERHW</sequence>
<keyword evidence="2" id="KW-1185">Reference proteome</keyword>